<dbReference type="InterPro" id="IPR010497">
    <property type="entry name" value="Epoxide_hydro_N"/>
</dbReference>
<dbReference type="PIRSF" id="PIRSF001112">
    <property type="entry name" value="Epoxide_hydrolase"/>
    <property type="match status" value="1"/>
</dbReference>
<feature type="active site" description="Proton acceptor" evidence="4">
    <location>
        <position position="426"/>
    </location>
</feature>
<evidence type="ECO:0000259" key="6">
    <source>
        <dbReference type="Pfam" id="PF06441"/>
    </source>
</evidence>
<dbReference type="Pfam" id="PF06441">
    <property type="entry name" value="EHN"/>
    <property type="match status" value="1"/>
</dbReference>
<evidence type="ECO:0000313" key="7">
    <source>
        <dbReference type="EMBL" id="EFE29663.1"/>
    </source>
</evidence>
<dbReference type="PRINTS" id="PR00412">
    <property type="entry name" value="EPOXHYDRLASE"/>
</dbReference>
<gene>
    <name evidence="7" type="ORF">ARB_03003</name>
</gene>
<accession>D4B3G5</accession>
<dbReference type="eggNOG" id="KOG2565">
    <property type="taxonomic scope" value="Eukaryota"/>
</dbReference>
<evidence type="ECO:0000256" key="4">
    <source>
        <dbReference type="PIRSR" id="PIRSR001112-1"/>
    </source>
</evidence>
<name>D4B3G5_ARTBC</name>
<dbReference type="GeneID" id="9525572"/>
<dbReference type="KEGG" id="abe:ARB_03003"/>
<dbReference type="InterPro" id="IPR029058">
    <property type="entry name" value="AB_hydrolase_fold"/>
</dbReference>
<protein>
    <submittedName>
        <fullName evidence="7">Epoxide hydrolase, putative</fullName>
    </submittedName>
</protein>
<organism evidence="7 8">
    <name type="scientific">Arthroderma benhamiae (strain ATCC MYA-4681 / CBS 112371)</name>
    <name type="common">Trichophyton mentagrophytes</name>
    <dbReference type="NCBI Taxonomy" id="663331"/>
    <lineage>
        <taxon>Eukaryota</taxon>
        <taxon>Fungi</taxon>
        <taxon>Dikarya</taxon>
        <taxon>Ascomycota</taxon>
        <taxon>Pezizomycotina</taxon>
        <taxon>Eurotiomycetes</taxon>
        <taxon>Eurotiomycetidae</taxon>
        <taxon>Onygenales</taxon>
        <taxon>Arthrodermataceae</taxon>
        <taxon>Trichophyton</taxon>
    </lineage>
</organism>
<dbReference type="EMBL" id="ABSU01000034">
    <property type="protein sequence ID" value="EFE29663.1"/>
    <property type="molecule type" value="Genomic_DNA"/>
</dbReference>
<sequence>MSSVKPFKISVPDSQLEILRKKLEVTTFPDELDESKWDLGAPLDDIKRLTEYWKEKFDWREKERWLNEQMSHFTTDVEVAGFDKLNIHFVHHRSNVAGAIPLLFLHGCKFPDIQLTSFQAQTNTFLGPGSFLEVSKLLPLLTAGSESHPAFHVVAPSLPNFGFSEGVKKNFPLMVKQRGFGLAQYAEAMNAVMMALGYEEYGRLPLLIRSIASRVQAYILLCHIVVQGGDWGGVISRIMAKRYPSHVRAVHVNFVILSLPYPWKSPILFLKSLLTIPFSRKDQAKLAVSQNYATQGNGYMAQQGSRPQTLGYSLHDSPVGLLAWIYEKLHAWTDSYAWTEDEVLTWASIYLFSRAGPAASTRIYYEFNNAPPGPGNFSSQEVVSCYSPDVKFAIAHFPREILAFPMLWCRSIGDVVRESEFDKGGHFAAWEVPDVLAADIQGFLGKEGQAYGIVSRADGY</sequence>
<dbReference type="OMA" id="TRIYYEF"/>
<dbReference type="PANTHER" id="PTHR21661:SF35">
    <property type="entry name" value="EPOXIDE HYDROLASE"/>
    <property type="match status" value="1"/>
</dbReference>
<dbReference type="InterPro" id="IPR000073">
    <property type="entry name" value="AB_hydrolase_1"/>
</dbReference>
<evidence type="ECO:0000256" key="2">
    <source>
        <dbReference type="ARBA" id="ARBA00022797"/>
    </source>
</evidence>
<dbReference type="SUPFAM" id="SSF53474">
    <property type="entry name" value="alpha/beta-Hydrolases"/>
    <property type="match status" value="1"/>
</dbReference>
<evidence type="ECO:0000259" key="5">
    <source>
        <dbReference type="Pfam" id="PF00561"/>
    </source>
</evidence>
<feature type="active site" description="Nucleophile" evidence="4">
    <location>
        <position position="230"/>
    </location>
</feature>
<dbReference type="Proteomes" id="UP000008866">
    <property type="component" value="Unassembled WGS sequence"/>
</dbReference>
<dbReference type="HOGENOM" id="CLU_019414_0_2_1"/>
<evidence type="ECO:0000256" key="1">
    <source>
        <dbReference type="ARBA" id="ARBA00010088"/>
    </source>
</evidence>
<dbReference type="AlphaFoldDB" id="D4B3G5"/>
<reference evidence="8" key="1">
    <citation type="journal article" date="2011" name="Genome Biol.">
        <title>Comparative and functional genomics provide insights into the pathogenicity of dermatophytic fungi.</title>
        <authorList>
            <person name="Burmester A."/>
            <person name="Shelest E."/>
            <person name="Gloeckner G."/>
            <person name="Heddergott C."/>
            <person name="Schindler S."/>
            <person name="Staib P."/>
            <person name="Heidel A."/>
            <person name="Felder M."/>
            <person name="Petzold A."/>
            <person name="Szafranski K."/>
            <person name="Feuermann M."/>
            <person name="Pedruzzi I."/>
            <person name="Priebe S."/>
            <person name="Groth M."/>
            <person name="Winkler R."/>
            <person name="Li W."/>
            <person name="Kniemeyer O."/>
            <person name="Schroeckh V."/>
            <person name="Hertweck C."/>
            <person name="Hube B."/>
            <person name="White T.C."/>
            <person name="Platzer M."/>
            <person name="Guthke R."/>
            <person name="Heitman J."/>
            <person name="Woestemeyer J."/>
            <person name="Zipfel P.F."/>
            <person name="Monod M."/>
            <person name="Brakhage A.A."/>
        </authorList>
    </citation>
    <scope>NUCLEOTIDE SEQUENCE [LARGE SCALE GENOMIC DNA]</scope>
    <source>
        <strain evidence="8">ATCC MYA-4681 / CBS 112371</strain>
    </source>
</reference>
<comment type="similarity">
    <text evidence="1">Belongs to the peptidase S33 family.</text>
</comment>
<proteinExistence type="inferred from homology"/>
<dbReference type="InterPro" id="IPR000639">
    <property type="entry name" value="Epox_hydrolase-like"/>
</dbReference>
<keyword evidence="3 7" id="KW-0378">Hydrolase</keyword>
<comment type="caution">
    <text evidence="7">The sequence shown here is derived from an EMBL/GenBank/DDBJ whole genome shotgun (WGS) entry which is preliminary data.</text>
</comment>
<dbReference type="PANTHER" id="PTHR21661">
    <property type="entry name" value="EPOXIDE HYDROLASE 1-RELATED"/>
    <property type="match status" value="1"/>
</dbReference>
<keyword evidence="2" id="KW-0058">Aromatic hydrocarbons catabolism</keyword>
<feature type="domain" description="Epoxide hydrolase N-terminal" evidence="6">
    <location>
        <begin position="4"/>
        <end position="107"/>
    </location>
</feature>
<dbReference type="GO" id="GO:0004301">
    <property type="term" value="F:epoxide hydrolase activity"/>
    <property type="evidence" value="ECO:0007669"/>
    <property type="project" value="TreeGrafter"/>
</dbReference>
<dbReference type="Pfam" id="PF00561">
    <property type="entry name" value="Abhydrolase_1"/>
    <property type="match status" value="1"/>
</dbReference>
<evidence type="ECO:0000313" key="8">
    <source>
        <dbReference type="Proteomes" id="UP000008866"/>
    </source>
</evidence>
<dbReference type="Gene3D" id="3.40.50.1820">
    <property type="entry name" value="alpha/beta hydrolase"/>
    <property type="match status" value="1"/>
</dbReference>
<feature type="domain" description="AB hydrolase-1" evidence="5">
    <location>
        <begin position="128"/>
        <end position="251"/>
    </location>
</feature>
<evidence type="ECO:0000256" key="3">
    <source>
        <dbReference type="ARBA" id="ARBA00022801"/>
    </source>
</evidence>
<dbReference type="RefSeq" id="XP_003010303.1">
    <property type="nucleotide sequence ID" value="XM_003010257.1"/>
</dbReference>
<feature type="active site" description="Proton donor" evidence="4">
    <location>
        <position position="364"/>
    </location>
</feature>
<dbReference type="STRING" id="663331.D4B3G5"/>
<dbReference type="GO" id="GO:0097176">
    <property type="term" value="P:epoxide metabolic process"/>
    <property type="evidence" value="ECO:0007669"/>
    <property type="project" value="TreeGrafter"/>
</dbReference>
<keyword evidence="8" id="KW-1185">Reference proteome</keyword>
<dbReference type="InterPro" id="IPR016292">
    <property type="entry name" value="Epoxide_hydrolase"/>
</dbReference>